<feature type="region of interest" description="Disordered" evidence="1">
    <location>
        <begin position="22"/>
        <end position="50"/>
    </location>
</feature>
<dbReference type="EMBL" id="JAGEOJ010000007">
    <property type="protein sequence ID" value="MBO2449227.1"/>
    <property type="molecule type" value="Genomic_DNA"/>
</dbReference>
<evidence type="ECO:0000313" key="3">
    <source>
        <dbReference type="EMBL" id="MBO2449227.1"/>
    </source>
</evidence>
<dbReference type="Proteomes" id="UP000669179">
    <property type="component" value="Unassembled WGS sequence"/>
</dbReference>
<reference evidence="3" key="1">
    <citation type="submission" date="2021-03" db="EMBL/GenBank/DDBJ databases">
        <authorList>
            <person name="Kanchanasin P."/>
            <person name="Saeng-In P."/>
            <person name="Phongsopitanun W."/>
            <person name="Yuki M."/>
            <person name="Kudo T."/>
            <person name="Ohkuma M."/>
            <person name="Tanasupawat S."/>
        </authorList>
    </citation>
    <scope>NUCLEOTIDE SEQUENCE</scope>
    <source>
        <strain evidence="3">GKU 128</strain>
    </source>
</reference>
<gene>
    <name evidence="3" type="ORF">J4573_19135</name>
</gene>
<accession>A0A939T7E8</accession>
<feature type="compositionally biased region" description="Low complexity" evidence="1">
    <location>
        <begin position="27"/>
        <end position="50"/>
    </location>
</feature>
<protein>
    <recommendedName>
        <fullName evidence="5">DUF4115 domain-containing protein</fullName>
    </recommendedName>
</protein>
<sequence length="135" mass="13417">MVLALALLVVGGMALVNALTSDGGDQPGPTGTATASGGTPHSATAPSKGASASASAAMPLVIRVVGAPTTVVVTVPGTGEVLRRGVLNTGEAEQYDKAPLNVVVSDAGSVEVTIYGELQQRGAAGQRQEWLVPKK</sequence>
<name>A0A939T7E8_9ACTN</name>
<proteinExistence type="predicted"/>
<evidence type="ECO:0000313" key="4">
    <source>
        <dbReference type="Proteomes" id="UP000669179"/>
    </source>
</evidence>
<evidence type="ECO:0008006" key="5">
    <source>
        <dbReference type="Google" id="ProtNLM"/>
    </source>
</evidence>
<keyword evidence="2" id="KW-0732">Signal</keyword>
<keyword evidence="4" id="KW-1185">Reference proteome</keyword>
<evidence type="ECO:0000256" key="2">
    <source>
        <dbReference type="SAM" id="SignalP"/>
    </source>
</evidence>
<comment type="caution">
    <text evidence="3">The sequence shown here is derived from an EMBL/GenBank/DDBJ whole genome shotgun (WGS) entry which is preliminary data.</text>
</comment>
<evidence type="ECO:0000256" key="1">
    <source>
        <dbReference type="SAM" id="MobiDB-lite"/>
    </source>
</evidence>
<feature type="chain" id="PRO_5037186780" description="DUF4115 domain-containing protein" evidence="2">
    <location>
        <begin position="19"/>
        <end position="135"/>
    </location>
</feature>
<dbReference type="AlphaFoldDB" id="A0A939T7E8"/>
<feature type="signal peptide" evidence="2">
    <location>
        <begin position="1"/>
        <end position="18"/>
    </location>
</feature>
<organism evidence="3 4">
    <name type="scientific">Actinomadura barringtoniae</name>
    <dbReference type="NCBI Taxonomy" id="1427535"/>
    <lineage>
        <taxon>Bacteria</taxon>
        <taxon>Bacillati</taxon>
        <taxon>Actinomycetota</taxon>
        <taxon>Actinomycetes</taxon>
        <taxon>Streptosporangiales</taxon>
        <taxon>Thermomonosporaceae</taxon>
        <taxon>Actinomadura</taxon>
    </lineage>
</organism>